<dbReference type="GO" id="GO:0003700">
    <property type="term" value="F:DNA-binding transcription factor activity"/>
    <property type="evidence" value="ECO:0007669"/>
    <property type="project" value="InterPro"/>
</dbReference>
<keyword evidence="7" id="KW-0479">Metal-binding</keyword>
<dbReference type="CDD" id="cd07153">
    <property type="entry name" value="Fur_like"/>
    <property type="match status" value="1"/>
</dbReference>
<dbReference type="GO" id="GO:0008270">
    <property type="term" value="F:zinc ion binding"/>
    <property type="evidence" value="ECO:0007669"/>
    <property type="project" value="TreeGrafter"/>
</dbReference>
<comment type="cofactor">
    <cofactor evidence="8">
        <name>Mn(2+)</name>
        <dbReference type="ChEBI" id="CHEBI:29035"/>
    </cofactor>
    <cofactor evidence="8">
        <name>Fe(2+)</name>
        <dbReference type="ChEBI" id="CHEBI:29033"/>
    </cofactor>
    <text evidence="8">Binds 1 Mn(2+) or Fe(2+) ion per subunit.</text>
</comment>
<feature type="binding site" evidence="7">
    <location>
        <position position="143"/>
    </location>
    <ligand>
        <name>Zn(2+)</name>
        <dbReference type="ChEBI" id="CHEBI:29105"/>
    </ligand>
</feature>
<dbReference type="InterPro" id="IPR002481">
    <property type="entry name" value="FUR"/>
</dbReference>
<evidence type="ECO:0000313" key="9">
    <source>
        <dbReference type="EMBL" id="GAK48104.1"/>
    </source>
</evidence>
<dbReference type="PANTHER" id="PTHR33202">
    <property type="entry name" value="ZINC UPTAKE REGULATION PROTEIN"/>
    <property type="match status" value="1"/>
</dbReference>
<dbReference type="OrthoDB" id="8659436at2"/>
<evidence type="ECO:0000256" key="7">
    <source>
        <dbReference type="PIRSR" id="PIRSR602481-1"/>
    </source>
</evidence>
<proteinExistence type="inferred from homology"/>
<dbReference type="GO" id="GO:0000976">
    <property type="term" value="F:transcription cis-regulatory region binding"/>
    <property type="evidence" value="ECO:0007669"/>
    <property type="project" value="TreeGrafter"/>
</dbReference>
<dbReference type="PANTHER" id="PTHR33202:SF8">
    <property type="entry name" value="PEROXIDE-RESPONSIVE REPRESSOR PERR"/>
    <property type="match status" value="1"/>
</dbReference>
<comment type="similarity">
    <text evidence="1">Belongs to the Fur family.</text>
</comment>
<keyword evidence="8" id="KW-0408">Iron</keyword>
<accession>A0A081BJ86</accession>
<dbReference type="Proteomes" id="UP000028700">
    <property type="component" value="Unassembled WGS sequence"/>
</dbReference>
<feature type="binding site" evidence="7">
    <location>
        <position position="140"/>
    </location>
    <ligand>
        <name>Zn(2+)</name>
        <dbReference type="ChEBI" id="CHEBI:29105"/>
    </ligand>
</feature>
<dbReference type="Pfam" id="PF01475">
    <property type="entry name" value="FUR"/>
    <property type="match status" value="1"/>
</dbReference>
<evidence type="ECO:0000256" key="4">
    <source>
        <dbReference type="ARBA" id="ARBA00023015"/>
    </source>
</evidence>
<organism evidence="9 10">
    <name type="scientific">Secundilactobacillus oryzae JCM 18671</name>
    <dbReference type="NCBI Taxonomy" id="1291743"/>
    <lineage>
        <taxon>Bacteria</taxon>
        <taxon>Bacillati</taxon>
        <taxon>Bacillota</taxon>
        <taxon>Bacilli</taxon>
        <taxon>Lactobacillales</taxon>
        <taxon>Lactobacillaceae</taxon>
        <taxon>Secundilactobacillus</taxon>
    </lineage>
</organism>
<evidence type="ECO:0000256" key="5">
    <source>
        <dbReference type="ARBA" id="ARBA00023125"/>
    </source>
</evidence>
<feature type="binding site" evidence="7">
    <location>
        <position position="99"/>
    </location>
    <ligand>
        <name>Zn(2+)</name>
        <dbReference type="ChEBI" id="CHEBI:29105"/>
    </ligand>
</feature>
<protein>
    <submittedName>
        <fullName evidence="9">Fur family transcriptional regulator</fullName>
    </submittedName>
</protein>
<keyword evidence="2" id="KW-0678">Repressor</keyword>
<evidence type="ECO:0000256" key="3">
    <source>
        <dbReference type="ARBA" id="ARBA00022833"/>
    </source>
</evidence>
<name>A0A081BJ86_9LACO</name>
<dbReference type="RefSeq" id="WP_034528226.1">
    <property type="nucleotide sequence ID" value="NZ_BBAZ01000018.1"/>
</dbReference>
<keyword evidence="3 7" id="KW-0862">Zinc</keyword>
<dbReference type="GO" id="GO:0045892">
    <property type="term" value="P:negative regulation of DNA-templated transcription"/>
    <property type="evidence" value="ECO:0007669"/>
    <property type="project" value="TreeGrafter"/>
</dbReference>
<keyword evidence="4" id="KW-0805">Transcription regulation</keyword>
<dbReference type="InterPro" id="IPR036390">
    <property type="entry name" value="WH_DNA-bd_sf"/>
</dbReference>
<dbReference type="eggNOG" id="COG0735">
    <property type="taxonomic scope" value="Bacteria"/>
</dbReference>
<dbReference type="InterPro" id="IPR043135">
    <property type="entry name" value="Fur_C"/>
</dbReference>
<comment type="caution">
    <text evidence="9">The sequence shown here is derived from an EMBL/GenBank/DDBJ whole genome shotgun (WGS) entry which is preliminary data.</text>
</comment>
<gene>
    <name evidence="9" type="ORF">LOSG293_190110</name>
</gene>
<dbReference type="InterPro" id="IPR036388">
    <property type="entry name" value="WH-like_DNA-bd_sf"/>
</dbReference>
<evidence type="ECO:0000256" key="6">
    <source>
        <dbReference type="ARBA" id="ARBA00023163"/>
    </source>
</evidence>
<comment type="cofactor">
    <cofactor evidence="7">
        <name>Zn(2+)</name>
        <dbReference type="ChEBI" id="CHEBI:29105"/>
    </cofactor>
    <text evidence="7">Binds 1 zinc ion per subunit.</text>
</comment>
<feature type="binding site" evidence="8">
    <location>
        <position position="114"/>
    </location>
    <ligand>
        <name>Fe cation</name>
        <dbReference type="ChEBI" id="CHEBI:24875"/>
    </ligand>
</feature>
<keyword evidence="5" id="KW-0238">DNA-binding</keyword>
<keyword evidence="10" id="KW-1185">Reference proteome</keyword>
<reference evidence="9" key="1">
    <citation type="journal article" date="2014" name="Genome Announc.">
        <title>Draft Genome Sequence of Lactobacillus oryzae Strain SG293T.</title>
        <authorList>
            <person name="Tanizawa Y."/>
            <person name="Fujisawa T."/>
            <person name="Mochizuki T."/>
            <person name="Kaminuma E."/>
            <person name="Nakamura Y."/>
            <person name="Tohno M."/>
        </authorList>
    </citation>
    <scope>NUCLEOTIDE SEQUENCE [LARGE SCALE GENOMIC DNA]</scope>
    <source>
        <strain evidence="9">SG293</strain>
    </source>
</reference>
<dbReference type="AlphaFoldDB" id="A0A081BJ86"/>
<dbReference type="SUPFAM" id="SSF46785">
    <property type="entry name" value="Winged helix' DNA-binding domain"/>
    <property type="match status" value="1"/>
</dbReference>
<dbReference type="STRING" id="1291743.LOSG293_190110"/>
<dbReference type="Gene3D" id="1.10.10.10">
    <property type="entry name" value="Winged helix-like DNA-binding domain superfamily/Winged helix DNA-binding domain"/>
    <property type="match status" value="1"/>
</dbReference>
<evidence type="ECO:0000256" key="1">
    <source>
        <dbReference type="ARBA" id="ARBA00007957"/>
    </source>
</evidence>
<evidence type="ECO:0000256" key="2">
    <source>
        <dbReference type="ARBA" id="ARBA00022491"/>
    </source>
</evidence>
<evidence type="ECO:0000256" key="8">
    <source>
        <dbReference type="PIRSR" id="PIRSR602481-2"/>
    </source>
</evidence>
<keyword evidence="6" id="KW-0804">Transcription</keyword>
<evidence type="ECO:0000313" key="10">
    <source>
        <dbReference type="Proteomes" id="UP000028700"/>
    </source>
</evidence>
<feature type="binding site" evidence="7">
    <location>
        <position position="96"/>
    </location>
    <ligand>
        <name>Zn(2+)</name>
        <dbReference type="ChEBI" id="CHEBI:29105"/>
    </ligand>
</feature>
<dbReference type="EMBL" id="BBJM01000019">
    <property type="protein sequence ID" value="GAK48104.1"/>
    <property type="molecule type" value="Genomic_DNA"/>
</dbReference>
<sequence length="150" mass="17005">MADAVLTQAIETLRNNHVRVTPQRKMIIQYLVTHTTHPTVEILFKELYQQEPNLSMATVYNTLHLLVSLGIVVELSNESGAVRYDYYGHSKFYAICANCGKIIDIFYKDYGEIEANFTQAAKSQADFQATTVHVEVHGLCAECQKMMLTQ</sequence>
<dbReference type="GO" id="GO:1900376">
    <property type="term" value="P:regulation of secondary metabolite biosynthetic process"/>
    <property type="evidence" value="ECO:0007669"/>
    <property type="project" value="TreeGrafter"/>
</dbReference>
<dbReference type="Gene3D" id="3.30.1490.190">
    <property type="match status" value="1"/>
</dbReference>